<dbReference type="Proteomes" id="UP000070501">
    <property type="component" value="Unassembled WGS sequence"/>
</dbReference>
<gene>
    <name evidence="4" type="ORF">Micbo1qcDRAFT_104029</name>
</gene>
<dbReference type="PANTHER" id="PTHR10972:SF92">
    <property type="entry name" value="OXYSTEROL BINDING PROTEIN"/>
    <property type="match status" value="1"/>
</dbReference>
<name>A0A136J997_9PEZI</name>
<feature type="non-terminal residue" evidence="4">
    <location>
        <position position="345"/>
    </location>
</feature>
<evidence type="ECO:0000313" key="4">
    <source>
        <dbReference type="EMBL" id="KXJ93739.1"/>
    </source>
</evidence>
<dbReference type="Gene3D" id="2.40.160.120">
    <property type="match status" value="1"/>
</dbReference>
<dbReference type="PANTHER" id="PTHR10972">
    <property type="entry name" value="OXYSTEROL-BINDING PROTEIN-RELATED"/>
    <property type="match status" value="1"/>
</dbReference>
<dbReference type="OrthoDB" id="14833at2759"/>
<dbReference type="Pfam" id="PF01237">
    <property type="entry name" value="Oxysterol_BP"/>
    <property type="match status" value="1"/>
</dbReference>
<dbReference type="GO" id="GO:0008142">
    <property type="term" value="F:oxysterol binding"/>
    <property type="evidence" value="ECO:0007669"/>
    <property type="project" value="TreeGrafter"/>
</dbReference>
<protein>
    <recommendedName>
        <fullName evidence="6">Oxysterol-binding protein</fullName>
    </recommendedName>
</protein>
<dbReference type="InterPro" id="IPR018494">
    <property type="entry name" value="Oxysterol-bd_CS"/>
</dbReference>
<sequence length="345" mass="38107">FLGYLATVKGDLSNITAPPFLLAPRSVTEMPVACAERQDLFIAPAHEENPEVRALLVLKSFLCSLKRQGYYSSTETSHMSRSTSSLTSGETSSSQGGNDDGCEDDDDNDGATLLFVEQVSHHPPATACFTYNKRHGMSSEGYVAQETSFSATSGVRVSQVGSVIIRDANHNESHLMTLPTMLLKGLLTGRPYPELDGCCYISSSSGYLATVGFSGTNSFGMGKKNSFSATLRNIREDPEDKTKPAYEISGQWTGRMTIKDGRTGKVVEEFDVDDMPLSQAQVAPLEKQSPWESRRAWHDVIEGIRLGNMERIARRKEAIETAQRKMREAERSAGIEWPRMFFHNK</sequence>
<feature type="compositionally biased region" description="Low complexity" evidence="3">
    <location>
        <begin position="74"/>
        <end position="97"/>
    </location>
</feature>
<dbReference type="InterPro" id="IPR037239">
    <property type="entry name" value="OSBP_sf"/>
</dbReference>
<accession>A0A136J997</accession>
<dbReference type="Gene3D" id="1.10.287.2720">
    <property type="match status" value="1"/>
</dbReference>
<dbReference type="Gene3D" id="3.30.70.3490">
    <property type="match status" value="1"/>
</dbReference>
<evidence type="ECO:0000313" key="5">
    <source>
        <dbReference type="Proteomes" id="UP000070501"/>
    </source>
</evidence>
<keyword evidence="5" id="KW-1185">Reference proteome</keyword>
<dbReference type="STRING" id="196109.A0A136J997"/>
<feature type="region of interest" description="Disordered" evidence="3">
    <location>
        <begin position="74"/>
        <end position="107"/>
    </location>
</feature>
<evidence type="ECO:0008006" key="6">
    <source>
        <dbReference type="Google" id="ProtNLM"/>
    </source>
</evidence>
<evidence type="ECO:0000256" key="1">
    <source>
        <dbReference type="ARBA" id="ARBA00008842"/>
    </source>
</evidence>
<comment type="similarity">
    <text evidence="1 2">Belongs to the OSBP family.</text>
</comment>
<dbReference type="InParanoid" id="A0A136J997"/>
<proteinExistence type="inferred from homology"/>
<dbReference type="GO" id="GO:0016020">
    <property type="term" value="C:membrane"/>
    <property type="evidence" value="ECO:0007669"/>
    <property type="project" value="TreeGrafter"/>
</dbReference>
<evidence type="ECO:0000256" key="2">
    <source>
        <dbReference type="RuleBase" id="RU003844"/>
    </source>
</evidence>
<dbReference type="SUPFAM" id="SSF144000">
    <property type="entry name" value="Oxysterol-binding protein-like"/>
    <property type="match status" value="1"/>
</dbReference>
<reference evidence="5" key="1">
    <citation type="submission" date="2016-02" db="EMBL/GenBank/DDBJ databases">
        <title>Draft genome sequence of Microdochium bolleyi, a fungal endophyte of beachgrass.</title>
        <authorList>
            <consortium name="DOE Joint Genome Institute"/>
            <person name="David A.S."/>
            <person name="May G."/>
            <person name="Haridas S."/>
            <person name="Lim J."/>
            <person name="Wang M."/>
            <person name="Labutti K."/>
            <person name="Lipzen A."/>
            <person name="Barry K."/>
            <person name="Grigoriev I.V."/>
        </authorList>
    </citation>
    <scope>NUCLEOTIDE SEQUENCE [LARGE SCALE GENOMIC DNA]</scope>
    <source>
        <strain evidence="5">J235TASD1</strain>
    </source>
</reference>
<evidence type="ECO:0000256" key="3">
    <source>
        <dbReference type="SAM" id="MobiDB-lite"/>
    </source>
</evidence>
<dbReference type="InterPro" id="IPR000648">
    <property type="entry name" value="Oxysterol-bd"/>
</dbReference>
<dbReference type="PROSITE" id="PS01013">
    <property type="entry name" value="OSBP"/>
    <property type="match status" value="1"/>
</dbReference>
<dbReference type="GO" id="GO:0005829">
    <property type="term" value="C:cytosol"/>
    <property type="evidence" value="ECO:0007669"/>
    <property type="project" value="TreeGrafter"/>
</dbReference>
<dbReference type="AlphaFoldDB" id="A0A136J997"/>
<organism evidence="4 5">
    <name type="scientific">Microdochium bolleyi</name>
    <dbReference type="NCBI Taxonomy" id="196109"/>
    <lineage>
        <taxon>Eukaryota</taxon>
        <taxon>Fungi</taxon>
        <taxon>Dikarya</taxon>
        <taxon>Ascomycota</taxon>
        <taxon>Pezizomycotina</taxon>
        <taxon>Sordariomycetes</taxon>
        <taxon>Xylariomycetidae</taxon>
        <taxon>Xylariales</taxon>
        <taxon>Microdochiaceae</taxon>
        <taxon>Microdochium</taxon>
    </lineage>
</organism>
<dbReference type="EMBL" id="KQ964247">
    <property type="protein sequence ID" value="KXJ93739.1"/>
    <property type="molecule type" value="Genomic_DNA"/>
</dbReference>
<feature type="non-terminal residue" evidence="4">
    <location>
        <position position="1"/>
    </location>
</feature>